<dbReference type="GeneID" id="11508680"/>
<dbReference type="EMBL" id="CP003002">
    <property type="protein sequence ID" value="AEO53767.1"/>
    <property type="molecule type" value="Genomic_DNA"/>
</dbReference>
<evidence type="ECO:0000256" key="1">
    <source>
        <dbReference type="SAM" id="MobiDB-lite"/>
    </source>
</evidence>
<dbReference type="RefSeq" id="XP_003659012.1">
    <property type="nucleotide sequence ID" value="XM_003658964.1"/>
</dbReference>
<dbReference type="InParanoid" id="G2Q5D6"/>
<reference evidence="2 3" key="1">
    <citation type="journal article" date="2011" name="Nat. Biotechnol.">
        <title>Comparative genomic analysis of the thermophilic biomass-degrading fungi Myceliophthora thermophila and Thielavia terrestris.</title>
        <authorList>
            <person name="Berka R.M."/>
            <person name="Grigoriev I.V."/>
            <person name="Otillar R."/>
            <person name="Salamov A."/>
            <person name="Grimwood J."/>
            <person name="Reid I."/>
            <person name="Ishmael N."/>
            <person name="John T."/>
            <person name="Darmond C."/>
            <person name="Moisan M.-C."/>
            <person name="Henrissat B."/>
            <person name="Coutinho P.M."/>
            <person name="Lombard V."/>
            <person name="Natvig D.O."/>
            <person name="Lindquist E."/>
            <person name="Schmutz J."/>
            <person name="Lucas S."/>
            <person name="Harris P."/>
            <person name="Powlowski J."/>
            <person name="Bellemare A."/>
            <person name="Taylor D."/>
            <person name="Butler G."/>
            <person name="de Vries R.P."/>
            <person name="Allijn I.E."/>
            <person name="van den Brink J."/>
            <person name="Ushinsky S."/>
            <person name="Storms R."/>
            <person name="Powell A.J."/>
            <person name="Paulsen I.T."/>
            <person name="Elbourne L.D.H."/>
            <person name="Baker S.E."/>
            <person name="Magnuson J."/>
            <person name="LaBoissiere S."/>
            <person name="Clutterbuck A.J."/>
            <person name="Martinez D."/>
            <person name="Wogulis M."/>
            <person name="de Leon A.L."/>
            <person name="Rey M.W."/>
            <person name="Tsang A."/>
        </authorList>
    </citation>
    <scope>NUCLEOTIDE SEQUENCE [LARGE SCALE GENOMIC DNA]</scope>
    <source>
        <strain evidence="3">ATCC 42464 / BCRC 31852 / DSM 1799</strain>
    </source>
</reference>
<accession>G2Q5D6</accession>
<dbReference type="OMA" id="MANEIFQ"/>
<dbReference type="eggNOG" id="ENOG502TBRR">
    <property type="taxonomic scope" value="Eukaryota"/>
</dbReference>
<organism evidence="2 3">
    <name type="scientific">Thermothelomyces thermophilus (strain ATCC 42464 / BCRC 31852 / DSM 1799)</name>
    <name type="common">Sporotrichum thermophile</name>
    <dbReference type="NCBI Taxonomy" id="573729"/>
    <lineage>
        <taxon>Eukaryota</taxon>
        <taxon>Fungi</taxon>
        <taxon>Dikarya</taxon>
        <taxon>Ascomycota</taxon>
        <taxon>Pezizomycotina</taxon>
        <taxon>Sordariomycetes</taxon>
        <taxon>Sordariomycetidae</taxon>
        <taxon>Sordariales</taxon>
        <taxon>Chaetomiaceae</taxon>
        <taxon>Thermothelomyces</taxon>
    </lineage>
</organism>
<proteinExistence type="predicted"/>
<keyword evidence="3" id="KW-1185">Reference proteome</keyword>
<name>G2Q5D6_THET4</name>
<evidence type="ECO:0000313" key="3">
    <source>
        <dbReference type="Proteomes" id="UP000007322"/>
    </source>
</evidence>
<feature type="region of interest" description="Disordered" evidence="1">
    <location>
        <begin position="135"/>
        <end position="166"/>
    </location>
</feature>
<dbReference type="VEuPathDB" id="FungiDB:MYCTH_2053048"/>
<sequence>MSAASRASAPTAEGKQQRWFPGLCIRPAKSSDLPRMARMASEIFQHERDIDHFNRHRRARTGSEPGAEVDDAVVAAESEWRLAEMRESHRNPGRHFIIATYTKQPDRCLRRRHVARSKEVLLGWAEWQDPGGRAADAPVLVDSGSSGSDLTSDKSDDDNYRADADAGVEEGGSAFDKLTPLLKDMTLRRRNQALLVLSIGLSVNFFDAVNSLKAAATKHPEEWRSWYDQYLPNCLGRNGDVHGRHLGMRPADTPPPVFPPSSLLLGY</sequence>
<feature type="compositionally biased region" description="Basic and acidic residues" evidence="1">
    <location>
        <begin position="151"/>
        <end position="164"/>
    </location>
</feature>
<dbReference type="OrthoDB" id="4569411at2759"/>
<gene>
    <name evidence="2" type="ORF">MYCTH_2053048</name>
</gene>
<dbReference type="AlphaFoldDB" id="G2Q5D6"/>
<dbReference type="KEGG" id="mtm:MYCTH_2053048"/>
<protein>
    <submittedName>
        <fullName evidence="2">Uncharacterized protein</fullName>
    </submittedName>
</protein>
<dbReference type="Proteomes" id="UP000007322">
    <property type="component" value="Chromosome 1"/>
</dbReference>
<evidence type="ECO:0000313" key="2">
    <source>
        <dbReference type="EMBL" id="AEO53767.1"/>
    </source>
</evidence>
<dbReference type="HOGENOM" id="CLU_1120047_0_0_1"/>